<dbReference type="Gene3D" id="1.10.443.10">
    <property type="entry name" value="Intergrase catalytic core"/>
    <property type="match status" value="1"/>
</dbReference>
<evidence type="ECO:0000256" key="3">
    <source>
        <dbReference type="ARBA" id="ARBA00023172"/>
    </source>
</evidence>
<dbReference type="AlphaFoldDB" id="A0A174C890"/>
<dbReference type="Pfam" id="PF00589">
    <property type="entry name" value="Phage_integrase"/>
    <property type="match status" value="1"/>
</dbReference>
<accession>A0A174C890</accession>
<evidence type="ECO:0000256" key="1">
    <source>
        <dbReference type="ARBA" id="ARBA00008857"/>
    </source>
</evidence>
<gene>
    <name evidence="5" type="ORF">SAMN04487924_107194</name>
    <name evidence="6" type="ORF">SAMN04487924_1478</name>
</gene>
<organism evidence="5 7">
    <name type="scientific">Bacteroides xylanisolvens</name>
    <dbReference type="NCBI Taxonomy" id="371601"/>
    <lineage>
        <taxon>Bacteria</taxon>
        <taxon>Pseudomonadati</taxon>
        <taxon>Bacteroidota</taxon>
        <taxon>Bacteroidia</taxon>
        <taxon>Bacteroidales</taxon>
        <taxon>Bacteroidaceae</taxon>
        <taxon>Bacteroides</taxon>
    </lineage>
</organism>
<keyword evidence="3" id="KW-0233">DNA recombination</keyword>
<dbReference type="Proteomes" id="UP000183040">
    <property type="component" value="Unassembled WGS sequence"/>
</dbReference>
<dbReference type="InterPro" id="IPR011010">
    <property type="entry name" value="DNA_brk_join_enz"/>
</dbReference>
<dbReference type="PROSITE" id="PS51898">
    <property type="entry name" value="TYR_RECOMBINASE"/>
    <property type="match status" value="1"/>
</dbReference>
<dbReference type="GO" id="GO:0003677">
    <property type="term" value="F:DNA binding"/>
    <property type="evidence" value="ECO:0007669"/>
    <property type="project" value="UniProtKB-KW"/>
</dbReference>
<comment type="similarity">
    <text evidence="1">Belongs to the 'phage' integrase family.</text>
</comment>
<proteinExistence type="inferred from homology"/>
<dbReference type="InterPro" id="IPR050090">
    <property type="entry name" value="Tyrosine_recombinase_XerCD"/>
</dbReference>
<dbReference type="EMBL" id="FNRP01000047">
    <property type="protein sequence ID" value="SEB17634.1"/>
    <property type="molecule type" value="Genomic_DNA"/>
</dbReference>
<name>A0A174C890_9BACE</name>
<dbReference type="GO" id="GO:0015074">
    <property type="term" value="P:DNA integration"/>
    <property type="evidence" value="ECO:0007669"/>
    <property type="project" value="InterPro"/>
</dbReference>
<dbReference type="RefSeq" id="WP_015532694.1">
    <property type="nucleotide sequence ID" value="NZ_CP045612.1"/>
</dbReference>
<evidence type="ECO:0000313" key="5">
    <source>
        <dbReference type="EMBL" id="SEA52418.1"/>
    </source>
</evidence>
<feature type="domain" description="Tyr recombinase" evidence="4">
    <location>
        <begin position="203"/>
        <end position="389"/>
    </location>
</feature>
<dbReference type="EMBL" id="FNRP01000007">
    <property type="protein sequence ID" value="SEA52418.1"/>
    <property type="molecule type" value="Genomic_DNA"/>
</dbReference>
<dbReference type="PANTHER" id="PTHR30349">
    <property type="entry name" value="PHAGE INTEGRASE-RELATED"/>
    <property type="match status" value="1"/>
</dbReference>
<dbReference type="InterPro" id="IPR013762">
    <property type="entry name" value="Integrase-like_cat_sf"/>
</dbReference>
<dbReference type="InterPro" id="IPR002104">
    <property type="entry name" value="Integrase_catalytic"/>
</dbReference>
<evidence type="ECO:0000259" key="4">
    <source>
        <dbReference type="PROSITE" id="PS51898"/>
    </source>
</evidence>
<dbReference type="GO" id="GO:0006310">
    <property type="term" value="P:DNA recombination"/>
    <property type="evidence" value="ECO:0007669"/>
    <property type="project" value="UniProtKB-KW"/>
</dbReference>
<dbReference type="PANTHER" id="PTHR30349:SF41">
    <property type="entry name" value="INTEGRASE_RECOMBINASE PROTEIN MJ0367-RELATED"/>
    <property type="match status" value="1"/>
</dbReference>
<reference evidence="5 7" key="1">
    <citation type="submission" date="2016-10" db="EMBL/GenBank/DDBJ databases">
        <authorList>
            <person name="de Groot N.N."/>
        </authorList>
    </citation>
    <scope>NUCLEOTIDE SEQUENCE [LARGE SCALE GENOMIC DNA]</scope>
    <source>
        <strain evidence="5 7">NLAE-zl-G339</strain>
    </source>
</reference>
<sequence length="403" mass="46287">MDIFNLNEKVKGLVSYLQDTGYSAMYIDYVKKMAEWLSGNSEHYKWKSLADVEPTLKELWSNKYTCRNKVRLLRVICQYIENGLLPDGCKHYIKPHHYELLGEEYRNVTDMAFNVVDRRCKFSTNVKYALSSFFFRLQEMGVYSFESITEDAVLEVFSKDEKQKMGHSLKYSVEYGLKACLPYYGKSVERIIAYLPAIPNMRKNIQYLTEQELTAIRHTLEHDGTISLQDKAIITLAMYTGLRGCDISALTLENFDWEHDLIKITQAKTGQPLTLPLRAVVGNAVFDYLLKERPQCPEPYVFLTVHVPHRRLHTSNLDAICSKVMYKAGIRQGENERKSMHLFRHHVATSLLQGGVQQPVISATLGHSSPSSLDRYLSAEFKHLKECSLSIEGFPVGKEVFGR</sequence>
<keyword evidence="2" id="KW-0238">DNA-binding</keyword>
<dbReference type="SUPFAM" id="SSF56349">
    <property type="entry name" value="DNA breaking-rejoining enzymes"/>
    <property type="match status" value="1"/>
</dbReference>
<protein>
    <submittedName>
        <fullName evidence="5">Phage integrase family protein</fullName>
    </submittedName>
</protein>
<evidence type="ECO:0000313" key="6">
    <source>
        <dbReference type="EMBL" id="SEB17634.1"/>
    </source>
</evidence>
<evidence type="ECO:0000256" key="2">
    <source>
        <dbReference type="ARBA" id="ARBA00023125"/>
    </source>
</evidence>
<evidence type="ECO:0000313" key="7">
    <source>
        <dbReference type="Proteomes" id="UP000183040"/>
    </source>
</evidence>